<evidence type="ECO:0000313" key="2">
    <source>
        <dbReference type="EMBL" id="MBB6164872.1"/>
    </source>
</evidence>
<dbReference type="EMBL" id="JACHEG010000006">
    <property type="protein sequence ID" value="MBB6164872.1"/>
    <property type="molecule type" value="Genomic_DNA"/>
</dbReference>
<protein>
    <submittedName>
        <fullName evidence="2">Uncharacterized protein</fullName>
    </submittedName>
</protein>
<name>A0A7W9YAH3_9HYPH</name>
<proteinExistence type="predicted"/>
<feature type="region of interest" description="Disordered" evidence="1">
    <location>
        <begin position="1"/>
        <end position="23"/>
    </location>
</feature>
<gene>
    <name evidence="2" type="ORF">HNQ72_004717</name>
</gene>
<organism evidence="2 3">
    <name type="scientific">Rhizobium wenxiniae</name>
    <dbReference type="NCBI Taxonomy" id="1737357"/>
    <lineage>
        <taxon>Bacteria</taxon>
        <taxon>Pseudomonadati</taxon>
        <taxon>Pseudomonadota</taxon>
        <taxon>Alphaproteobacteria</taxon>
        <taxon>Hyphomicrobiales</taxon>
        <taxon>Rhizobiaceae</taxon>
        <taxon>Rhizobium/Agrobacterium group</taxon>
        <taxon>Rhizobium</taxon>
    </lineage>
</organism>
<evidence type="ECO:0000256" key="1">
    <source>
        <dbReference type="SAM" id="MobiDB-lite"/>
    </source>
</evidence>
<comment type="caution">
    <text evidence="2">The sequence shown here is derived from an EMBL/GenBank/DDBJ whole genome shotgun (WGS) entry which is preliminary data.</text>
</comment>
<accession>A0A7W9YAH3</accession>
<reference evidence="2 3" key="1">
    <citation type="submission" date="2020-08" db="EMBL/GenBank/DDBJ databases">
        <title>Genomic Encyclopedia of Type Strains, Phase IV (KMG-IV): sequencing the most valuable type-strain genomes for metagenomic binning, comparative biology and taxonomic classification.</title>
        <authorList>
            <person name="Goeker M."/>
        </authorList>
    </citation>
    <scope>NUCLEOTIDE SEQUENCE [LARGE SCALE GENOMIC DNA]</scope>
    <source>
        <strain evidence="2 3">DSM 100734</strain>
    </source>
</reference>
<feature type="compositionally biased region" description="Basic and acidic residues" evidence="1">
    <location>
        <begin position="1"/>
        <end position="10"/>
    </location>
</feature>
<keyword evidence="3" id="KW-1185">Reference proteome</keyword>
<sequence length="87" mass="9744">MAGRDDHTDWRPTVPYEGGEAQPVDTARHIDIGEDNADSHAALQNFRHSQKRLVINNESGNRGHRNTPFALGHLHPSERCVEFGFNA</sequence>
<dbReference type="Proteomes" id="UP000547879">
    <property type="component" value="Unassembled WGS sequence"/>
</dbReference>
<dbReference type="RefSeq" id="WP_308422357.1">
    <property type="nucleotide sequence ID" value="NZ_BMHW01000005.1"/>
</dbReference>
<dbReference type="AlphaFoldDB" id="A0A7W9YAH3"/>
<evidence type="ECO:0000313" key="3">
    <source>
        <dbReference type="Proteomes" id="UP000547879"/>
    </source>
</evidence>